<dbReference type="InterPro" id="IPR050834">
    <property type="entry name" value="Glycosyltransf_2"/>
</dbReference>
<evidence type="ECO:0000313" key="2">
    <source>
        <dbReference type="EMBL" id="QLY79122.1"/>
    </source>
</evidence>
<dbReference type="GO" id="GO:0016740">
    <property type="term" value="F:transferase activity"/>
    <property type="evidence" value="ECO:0007669"/>
    <property type="project" value="UniProtKB-KW"/>
</dbReference>
<dbReference type="Gene3D" id="3.90.550.10">
    <property type="entry name" value="Spore Coat Polysaccharide Biosynthesis Protein SpsA, Chain A"/>
    <property type="match status" value="1"/>
</dbReference>
<sequence length="314" mass="36999">MSDIIVSFVVPTYNRINYLKKTINSILMQSNKNFELIVAENNCNDETLEWLKDQYNIKVVHHDKKVDMFTNWNSGIREAIGKYVIVLSDDDIASDNMVSEISKLDKKYNNIGMIMFNHTILNEKDSEQGKYISKYEGFYDKGEAFKLFSLGVNNRVCGIAFNREQIENLGCFDEKFDWTAADSKLIQQMAIISSVYFVEEKINLPSYRIWSNSLTNEKFLSNEWHKQIKIWVDDIYEFSKEKIGYNFSDERNRIMMDNYLAAIQANLNIDNMESIQKFIKEMPKINETLKFSILKFILSKKSFFKLYIKMKKEI</sequence>
<accession>A0A7D6ZWQ3</accession>
<evidence type="ECO:0000313" key="3">
    <source>
        <dbReference type="Proteomes" id="UP000512286"/>
    </source>
</evidence>
<dbReference type="InterPro" id="IPR001173">
    <property type="entry name" value="Glyco_trans_2-like"/>
</dbReference>
<proteinExistence type="predicted"/>
<keyword evidence="2" id="KW-0808">Transferase</keyword>
<dbReference type="InterPro" id="IPR029044">
    <property type="entry name" value="Nucleotide-diphossugar_trans"/>
</dbReference>
<protein>
    <submittedName>
        <fullName evidence="2">Glycosyltransferase family 2 protein</fullName>
    </submittedName>
</protein>
<dbReference type="RefSeq" id="WP_181601345.1">
    <property type="nucleotide sequence ID" value="NZ_CP059378.1"/>
</dbReference>
<dbReference type="PANTHER" id="PTHR43685">
    <property type="entry name" value="GLYCOSYLTRANSFERASE"/>
    <property type="match status" value="1"/>
</dbReference>
<dbReference type="CDD" id="cd00761">
    <property type="entry name" value="Glyco_tranf_GTA_type"/>
    <property type="match status" value="1"/>
</dbReference>
<dbReference type="Proteomes" id="UP000512286">
    <property type="component" value="Chromosome"/>
</dbReference>
<dbReference type="KEGG" id="cint:HZF06_18855"/>
<organism evidence="2 3">
    <name type="scientific">Clostridium intestinale</name>
    <dbReference type="NCBI Taxonomy" id="36845"/>
    <lineage>
        <taxon>Bacteria</taxon>
        <taxon>Bacillati</taxon>
        <taxon>Bacillota</taxon>
        <taxon>Clostridia</taxon>
        <taxon>Eubacteriales</taxon>
        <taxon>Clostridiaceae</taxon>
        <taxon>Clostridium</taxon>
    </lineage>
</organism>
<evidence type="ECO:0000259" key="1">
    <source>
        <dbReference type="Pfam" id="PF00535"/>
    </source>
</evidence>
<dbReference type="PANTHER" id="PTHR43685:SF2">
    <property type="entry name" value="GLYCOSYLTRANSFERASE 2-LIKE DOMAIN-CONTAINING PROTEIN"/>
    <property type="match status" value="1"/>
</dbReference>
<name>A0A7D6ZWQ3_9CLOT</name>
<dbReference type="Pfam" id="PF00535">
    <property type="entry name" value="Glycos_transf_2"/>
    <property type="match status" value="1"/>
</dbReference>
<reference evidence="2 3" key="1">
    <citation type="submission" date="2020-07" db="EMBL/GenBank/DDBJ databases">
        <title>Electron transfer.</title>
        <authorList>
            <person name="Huang L."/>
            <person name="Liu X."/>
            <person name="Zhou S."/>
        </authorList>
    </citation>
    <scope>NUCLEOTIDE SEQUENCE [LARGE SCALE GENOMIC DNA]</scope>
    <source>
        <strain evidence="2 3">Lx1</strain>
    </source>
</reference>
<gene>
    <name evidence="2" type="ORF">HZF06_18855</name>
</gene>
<dbReference type="EMBL" id="CP059378">
    <property type="protein sequence ID" value="QLY79122.1"/>
    <property type="molecule type" value="Genomic_DNA"/>
</dbReference>
<dbReference type="AlphaFoldDB" id="A0A7D6ZWQ3"/>
<dbReference type="SUPFAM" id="SSF53448">
    <property type="entry name" value="Nucleotide-diphospho-sugar transferases"/>
    <property type="match status" value="1"/>
</dbReference>
<feature type="domain" description="Glycosyltransferase 2-like" evidence="1">
    <location>
        <begin position="7"/>
        <end position="148"/>
    </location>
</feature>